<dbReference type="Gene3D" id="3.90.1720.10">
    <property type="entry name" value="endopeptidase domain like (from Nostoc punctiforme)"/>
    <property type="match status" value="1"/>
</dbReference>
<dbReference type="PROSITE" id="PS51935">
    <property type="entry name" value="NLPC_P60"/>
    <property type="match status" value="1"/>
</dbReference>
<dbReference type="GO" id="GO:0006508">
    <property type="term" value="P:proteolysis"/>
    <property type="evidence" value="ECO:0007669"/>
    <property type="project" value="UniProtKB-KW"/>
</dbReference>
<keyword evidence="5" id="KW-0732">Signal</keyword>
<proteinExistence type="inferred from homology"/>
<dbReference type="GO" id="GO:0008234">
    <property type="term" value="F:cysteine-type peptidase activity"/>
    <property type="evidence" value="ECO:0007669"/>
    <property type="project" value="UniProtKB-KW"/>
</dbReference>
<dbReference type="AlphaFoldDB" id="A0A3S9XET8"/>
<accession>A0A3S9XET8</accession>
<organism evidence="7 8">
    <name type="scientific">Entomomonas moraniae</name>
    <dbReference type="NCBI Taxonomy" id="2213226"/>
    <lineage>
        <taxon>Bacteria</taxon>
        <taxon>Pseudomonadati</taxon>
        <taxon>Pseudomonadota</taxon>
        <taxon>Gammaproteobacteria</taxon>
        <taxon>Pseudomonadales</taxon>
        <taxon>Pseudomonadaceae</taxon>
        <taxon>Entomomonas</taxon>
    </lineage>
</organism>
<evidence type="ECO:0000256" key="2">
    <source>
        <dbReference type="ARBA" id="ARBA00022670"/>
    </source>
</evidence>
<keyword evidence="8" id="KW-1185">Reference proteome</keyword>
<feature type="domain" description="NlpC/P60" evidence="6">
    <location>
        <begin position="78"/>
        <end position="205"/>
    </location>
</feature>
<reference evidence="8" key="1">
    <citation type="submission" date="2018-06" db="EMBL/GenBank/DDBJ databases">
        <title>Complete genome of Pseudomonas insecticola strain QZS01.</title>
        <authorList>
            <person name="Wang J."/>
            <person name="Su Q."/>
        </authorList>
    </citation>
    <scope>NUCLEOTIDE SEQUENCE [LARGE SCALE GENOMIC DNA]</scope>
    <source>
        <strain evidence="8">QZS01</strain>
    </source>
</reference>
<protein>
    <submittedName>
        <fullName evidence="7">Peptidoglycan endopeptidase</fullName>
    </submittedName>
</protein>
<name>A0A3S9XET8_9GAMM</name>
<gene>
    <name evidence="7" type="ORF">DM558_08835</name>
</gene>
<dbReference type="KEGG" id="emo:DM558_08835"/>
<dbReference type="PANTHER" id="PTHR47053:SF1">
    <property type="entry name" value="MUREIN DD-ENDOPEPTIDASE MEPH-RELATED"/>
    <property type="match status" value="1"/>
</dbReference>
<evidence type="ECO:0000256" key="1">
    <source>
        <dbReference type="ARBA" id="ARBA00007074"/>
    </source>
</evidence>
<dbReference type="RefSeq" id="WP_109702079.1">
    <property type="nucleotide sequence ID" value="NZ_CP029822.1"/>
</dbReference>
<dbReference type="InterPro" id="IPR000064">
    <property type="entry name" value="NLP_P60_dom"/>
</dbReference>
<dbReference type="InterPro" id="IPR051202">
    <property type="entry name" value="Peptidase_C40"/>
</dbReference>
<feature type="signal peptide" evidence="5">
    <location>
        <begin position="1"/>
        <end position="20"/>
    </location>
</feature>
<dbReference type="SUPFAM" id="SSF54001">
    <property type="entry name" value="Cysteine proteinases"/>
    <property type="match status" value="1"/>
</dbReference>
<dbReference type="InterPro" id="IPR038765">
    <property type="entry name" value="Papain-like_cys_pep_sf"/>
</dbReference>
<dbReference type="Proteomes" id="UP000273143">
    <property type="component" value="Chromosome"/>
</dbReference>
<keyword evidence="2" id="KW-0645">Protease</keyword>
<dbReference type="PANTHER" id="PTHR47053">
    <property type="entry name" value="MUREIN DD-ENDOPEPTIDASE MEPH-RELATED"/>
    <property type="match status" value="1"/>
</dbReference>
<evidence type="ECO:0000313" key="7">
    <source>
        <dbReference type="EMBL" id="AZS50880.1"/>
    </source>
</evidence>
<evidence type="ECO:0000256" key="5">
    <source>
        <dbReference type="SAM" id="SignalP"/>
    </source>
</evidence>
<evidence type="ECO:0000256" key="3">
    <source>
        <dbReference type="ARBA" id="ARBA00022801"/>
    </source>
</evidence>
<keyword evidence="4" id="KW-0788">Thiol protease</keyword>
<evidence type="ECO:0000259" key="6">
    <source>
        <dbReference type="PROSITE" id="PS51935"/>
    </source>
</evidence>
<feature type="chain" id="PRO_5019305612" evidence="5">
    <location>
        <begin position="21"/>
        <end position="206"/>
    </location>
</feature>
<evidence type="ECO:0000313" key="8">
    <source>
        <dbReference type="Proteomes" id="UP000273143"/>
    </source>
</evidence>
<sequence>MKKLFLLCVCLGLASCSSKPPPPSYVTYPTPSSPFDVSLNRELFYEQGNVINTSLFGVKQVFYGSESDVNLAKKPSNSPVINNIISHAYSLVGKPYRYGSESLTKGFDCSGFVGYLYGKEAGIELPRSTRQMIRIDAPKVVSKSKLKPGDVLFFATGKRGQVSHTGIYIGNKFFVHAANSRKGVRIDSLNSGYWSAKFLEAKRIIE</sequence>
<dbReference type="EMBL" id="CP029822">
    <property type="protein sequence ID" value="AZS50880.1"/>
    <property type="molecule type" value="Genomic_DNA"/>
</dbReference>
<comment type="similarity">
    <text evidence="1">Belongs to the peptidase C40 family.</text>
</comment>
<dbReference type="PROSITE" id="PS51257">
    <property type="entry name" value="PROKAR_LIPOPROTEIN"/>
    <property type="match status" value="1"/>
</dbReference>
<keyword evidence="3" id="KW-0378">Hydrolase</keyword>
<dbReference type="Pfam" id="PF00877">
    <property type="entry name" value="NLPC_P60"/>
    <property type="match status" value="1"/>
</dbReference>
<evidence type="ECO:0000256" key="4">
    <source>
        <dbReference type="ARBA" id="ARBA00022807"/>
    </source>
</evidence>